<comment type="subcellular location">
    <subcellularLocation>
        <location evidence="1">Secreted</location>
    </subcellularLocation>
</comment>
<evidence type="ECO:0000259" key="10">
    <source>
        <dbReference type="Pfam" id="PF23782"/>
    </source>
</evidence>
<keyword evidence="6" id="KW-0325">Glycoprotein</keyword>
<evidence type="ECO:0008006" key="13">
    <source>
        <dbReference type="Google" id="ProtNLM"/>
    </source>
</evidence>
<dbReference type="AlphaFoldDB" id="A0A9J6CQB7"/>
<dbReference type="Proteomes" id="UP001107558">
    <property type="component" value="Chromosome 1"/>
</dbReference>
<dbReference type="OrthoDB" id="10037323at2759"/>
<evidence type="ECO:0000256" key="5">
    <source>
        <dbReference type="ARBA" id="ARBA00022729"/>
    </source>
</evidence>
<sequence length="241" mass="26790">MNERKLLTVIAVTSFILLATVKLTSSCNQMLCASVVSKCMLTQQCKCDVKTCSCCADCIQCLSWLWEECCSCVDLCPKPNETKNNPLSKQSHFESFDEPIPGLFSALLEDPDDEKWAVFTFPIDVDPQTISHSQRTYFQSADQQITDLKTLTVNCSVAYMSNCMSMTKCKDACSSMGANGYRWFFDGCCECVGSTCLHHGIDESRCIECPETKIGDGDNNSLDAMPPNEDDLDYGEDMKPI</sequence>
<feature type="domain" description="Tsg N-terminal" evidence="10">
    <location>
        <begin position="26"/>
        <end position="83"/>
    </location>
</feature>
<dbReference type="PANTHER" id="PTHR12312">
    <property type="entry name" value="TWISTED GASTRULATION PROTEIN HOMOLOG 1-A-RELATED"/>
    <property type="match status" value="1"/>
</dbReference>
<keyword evidence="3" id="KW-0217">Developmental protein</keyword>
<protein>
    <recommendedName>
        <fullName evidence="13">Protein twisted gastrulation</fullName>
    </recommendedName>
</protein>
<evidence type="ECO:0000313" key="11">
    <source>
        <dbReference type="EMBL" id="KAG5684144.1"/>
    </source>
</evidence>
<dbReference type="InterPro" id="IPR057726">
    <property type="entry name" value="Tsg_C"/>
</dbReference>
<feature type="chain" id="PRO_5039954331" description="Protein twisted gastrulation" evidence="8">
    <location>
        <begin position="27"/>
        <end position="241"/>
    </location>
</feature>
<dbReference type="Pfam" id="PF23782">
    <property type="entry name" value="Tsg_N"/>
    <property type="match status" value="1"/>
</dbReference>
<comment type="similarity">
    <text evidence="2">Belongs to the twisted gastrulation protein family.</text>
</comment>
<evidence type="ECO:0000256" key="8">
    <source>
        <dbReference type="SAM" id="SignalP"/>
    </source>
</evidence>
<keyword evidence="12" id="KW-1185">Reference proteome</keyword>
<feature type="signal peptide" evidence="8">
    <location>
        <begin position="1"/>
        <end position="26"/>
    </location>
</feature>
<dbReference type="GO" id="GO:0005615">
    <property type="term" value="C:extracellular space"/>
    <property type="evidence" value="ECO:0007669"/>
    <property type="project" value="TreeGrafter"/>
</dbReference>
<dbReference type="PANTHER" id="PTHR12312:SF16">
    <property type="entry name" value="TWISTED GASTRULATION PROTEIN HOMOLOG 1-A-RELATED"/>
    <property type="match status" value="1"/>
</dbReference>
<dbReference type="Pfam" id="PF04668">
    <property type="entry name" value="Tsg"/>
    <property type="match status" value="1"/>
</dbReference>
<evidence type="ECO:0000256" key="1">
    <source>
        <dbReference type="ARBA" id="ARBA00004613"/>
    </source>
</evidence>
<comment type="caution">
    <text evidence="11">The sequence shown here is derived from an EMBL/GenBank/DDBJ whole genome shotgun (WGS) entry which is preliminary data.</text>
</comment>
<dbReference type="EMBL" id="JADBJN010000001">
    <property type="protein sequence ID" value="KAG5684144.1"/>
    <property type="molecule type" value="Genomic_DNA"/>
</dbReference>
<evidence type="ECO:0000256" key="3">
    <source>
        <dbReference type="ARBA" id="ARBA00022473"/>
    </source>
</evidence>
<gene>
    <name evidence="11" type="ORF">PVAND_013385</name>
</gene>
<evidence type="ECO:0000259" key="9">
    <source>
        <dbReference type="Pfam" id="PF04668"/>
    </source>
</evidence>
<name>A0A9J6CQB7_POLVA</name>
<dbReference type="InterPro" id="IPR057635">
    <property type="entry name" value="Tsg_N"/>
</dbReference>
<dbReference type="GO" id="GO:0030510">
    <property type="term" value="P:regulation of BMP signaling pathway"/>
    <property type="evidence" value="ECO:0007669"/>
    <property type="project" value="TreeGrafter"/>
</dbReference>
<accession>A0A9J6CQB7</accession>
<evidence type="ECO:0000256" key="4">
    <source>
        <dbReference type="ARBA" id="ARBA00022525"/>
    </source>
</evidence>
<keyword evidence="5 8" id="KW-0732">Signal</keyword>
<keyword evidence="4" id="KW-0964">Secreted</keyword>
<feature type="region of interest" description="Disordered" evidence="7">
    <location>
        <begin position="217"/>
        <end position="241"/>
    </location>
</feature>
<evidence type="ECO:0000256" key="7">
    <source>
        <dbReference type="SAM" id="MobiDB-lite"/>
    </source>
</evidence>
<reference evidence="11" key="1">
    <citation type="submission" date="2021-03" db="EMBL/GenBank/DDBJ databases">
        <title>Chromosome level genome of the anhydrobiotic midge Polypedilum vanderplanki.</title>
        <authorList>
            <person name="Yoshida Y."/>
            <person name="Kikawada T."/>
            <person name="Gusev O."/>
        </authorList>
    </citation>
    <scope>NUCLEOTIDE SEQUENCE</scope>
    <source>
        <strain evidence="11">NIAS01</strain>
        <tissue evidence="11">Whole body or cell culture</tissue>
    </source>
</reference>
<dbReference type="InterPro" id="IPR006761">
    <property type="entry name" value="Tsg"/>
</dbReference>
<proteinExistence type="inferred from homology"/>
<organism evidence="11 12">
    <name type="scientific">Polypedilum vanderplanki</name>
    <name type="common">Sleeping chironomid midge</name>
    <dbReference type="NCBI Taxonomy" id="319348"/>
    <lineage>
        <taxon>Eukaryota</taxon>
        <taxon>Metazoa</taxon>
        <taxon>Ecdysozoa</taxon>
        <taxon>Arthropoda</taxon>
        <taxon>Hexapoda</taxon>
        <taxon>Insecta</taxon>
        <taxon>Pterygota</taxon>
        <taxon>Neoptera</taxon>
        <taxon>Endopterygota</taxon>
        <taxon>Diptera</taxon>
        <taxon>Nematocera</taxon>
        <taxon>Chironomoidea</taxon>
        <taxon>Chironomidae</taxon>
        <taxon>Chironominae</taxon>
        <taxon>Polypedilum</taxon>
        <taxon>Polypedilum</taxon>
    </lineage>
</organism>
<evidence type="ECO:0000256" key="6">
    <source>
        <dbReference type="ARBA" id="ARBA00023180"/>
    </source>
</evidence>
<evidence type="ECO:0000256" key="2">
    <source>
        <dbReference type="ARBA" id="ARBA00010047"/>
    </source>
</evidence>
<evidence type="ECO:0000313" key="12">
    <source>
        <dbReference type="Proteomes" id="UP001107558"/>
    </source>
</evidence>
<feature type="domain" description="Tsg C-terminal" evidence="9">
    <location>
        <begin position="87"/>
        <end position="210"/>
    </location>
</feature>